<keyword evidence="2" id="KW-1185">Reference proteome</keyword>
<comment type="caution">
    <text evidence="1">The sequence shown here is derived from an EMBL/GenBank/DDBJ whole genome shotgun (WGS) entry which is preliminary data.</text>
</comment>
<reference evidence="1 2" key="1">
    <citation type="journal article" date="2022" name="New Phytol.">
        <title>Ecological generalism drives hyperdiversity of secondary metabolite gene clusters in xylarialean endophytes.</title>
        <authorList>
            <person name="Franco M.E.E."/>
            <person name="Wisecaver J.H."/>
            <person name="Arnold A.E."/>
            <person name="Ju Y.M."/>
            <person name="Slot J.C."/>
            <person name="Ahrendt S."/>
            <person name="Moore L.P."/>
            <person name="Eastman K.E."/>
            <person name="Scott K."/>
            <person name="Konkel Z."/>
            <person name="Mondo S.J."/>
            <person name="Kuo A."/>
            <person name="Hayes R.D."/>
            <person name="Haridas S."/>
            <person name="Andreopoulos B."/>
            <person name="Riley R."/>
            <person name="LaButti K."/>
            <person name="Pangilinan J."/>
            <person name="Lipzen A."/>
            <person name="Amirebrahimi M."/>
            <person name="Yan J."/>
            <person name="Adam C."/>
            <person name="Keymanesh K."/>
            <person name="Ng V."/>
            <person name="Louie K."/>
            <person name="Northen T."/>
            <person name="Drula E."/>
            <person name="Henrissat B."/>
            <person name="Hsieh H.M."/>
            <person name="Youens-Clark K."/>
            <person name="Lutzoni F."/>
            <person name="Miadlikowska J."/>
            <person name="Eastwood D.C."/>
            <person name="Hamelin R.C."/>
            <person name="Grigoriev I.V."/>
            <person name="U'Ren J.M."/>
        </authorList>
    </citation>
    <scope>NUCLEOTIDE SEQUENCE [LARGE SCALE GENOMIC DNA]</scope>
    <source>
        <strain evidence="1 2">CBS 119005</strain>
    </source>
</reference>
<dbReference type="EMBL" id="MU393534">
    <property type="protein sequence ID" value="KAI4862096.1"/>
    <property type="molecule type" value="Genomic_DNA"/>
</dbReference>
<organism evidence="1 2">
    <name type="scientific">Hypoxylon rubiginosum</name>
    <dbReference type="NCBI Taxonomy" id="110542"/>
    <lineage>
        <taxon>Eukaryota</taxon>
        <taxon>Fungi</taxon>
        <taxon>Dikarya</taxon>
        <taxon>Ascomycota</taxon>
        <taxon>Pezizomycotina</taxon>
        <taxon>Sordariomycetes</taxon>
        <taxon>Xylariomycetidae</taxon>
        <taxon>Xylariales</taxon>
        <taxon>Hypoxylaceae</taxon>
        <taxon>Hypoxylon</taxon>
    </lineage>
</organism>
<protein>
    <submittedName>
        <fullName evidence="1">Uncharacterized protein</fullName>
    </submittedName>
</protein>
<evidence type="ECO:0000313" key="2">
    <source>
        <dbReference type="Proteomes" id="UP001497700"/>
    </source>
</evidence>
<accession>A0ACB9YSC9</accession>
<gene>
    <name evidence="1" type="ORF">F4820DRAFT_37466</name>
</gene>
<proteinExistence type="predicted"/>
<sequence>MTQRRPLSSAARSRNSNREPDLPPGYVSIQDILDHSIPVGRFVGVIGLVKDRRTPMQTGGKDWKSSLTLYDKSIEDDDAGLFVNIFRPQLEMPEPDAGDVVIATSIKVQNYRGEVSLITHRSTSLHVYTASKIPKPPKSAKQALGPPLQPKGWVPGDKEHDYVAWLYHSINKDAVPDATTFDSKVNQSRNIRQKFQILSDVKDCQFYDIIGRVIKDPFNQMDKATLWVSDYTENDAFYKFSCDPEDTKDQNGDPCGYITAKSKESSNWPGPYGKRSIQVTCFGLHAEFVSNEVKAGDWVRLRNLQVKYGHNSNNLEGFLREDRSYGSGVQVDILPTDDPENADDHLKAAIRRRKDYEKILKKQQKSIAANQGGKRKADNQGEGNSNQRRAKARAEARAAKFKEIEEHELERQRKKEADLGLNKIIKCESSDQPIFTIPSIVEPISWETAVDEKEVALTLPFACIMYRANVRVVDFLPSKLENFATWRKTAEFDLLSQCSVDSDSESDEDMGTLDRYAGTKIWEWSFALLLEEADPKEKGENDRLWAVVDNKQGQLLTDLTASDLRANPDDLSNLREQLFKLWGNLEERKQQEIQRRRADQKRIAAQQPPPSSPVPPSTSEQAQAADNSNNSKKPALSNKPFTCCINQYGMMVPETDPLKMNAGDGKKYERVFGLFGTKISS</sequence>
<name>A0ACB9YSC9_9PEZI</name>
<dbReference type="Proteomes" id="UP001497700">
    <property type="component" value="Unassembled WGS sequence"/>
</dbReference>
<evidence type="ECO:0000313" key="1">
    <source>
        <dbReference type="EMBL" id="KAI4862096.1"/>
    </source>
</evidence>